<proteinExistence type="predicted"/>
<sequence>MLEAHIHEQHSTTDDAAFVALLLKLEEFLVKQLRDTWTPETSEALQVHWRPFRDRDARAKRHRFMVDIPPTRTKRFASSFLVRTARERNYLPEFVFPDRYNLKTRLQGLSRCENRTHLAQQPETQLLHEPCSLLFAYWPYDRFLLQSNKAQTKILKIVGISNERYLPTTGVDHPPSGDICWFAA</sequence>
<dbReference type="AlphaFoldDB" id="A0A2H1VLI0"/>
<evidence type="ECO:0000313" key="1">
    <source>
        <dbReference type="EMBL" id="SOQ41690.1"/>
    </source>
</evidence>
<protein>
    <submittedName>
        <fullName evidence="1">SFRICE_002900</fullName>
    </submittedName>
</protein>
<organism evidence="1">
    <name type="scientific">Spodoptera frugiperda</name>
    <name type="common">Fall armyworm</name>
    <dbReference type="NCBI Taxonomy" id="7108"/>
    <lineage>
        <taxon>Eukaryota</taxon>
        <taxon>Metazoa</taxon>
        <taxon>Ecdysozoa</taxon>
        <taxon>Arthropoda</taxon>
        <taxon>Hexapoda</taxon>
        <taxon>Insecta</taxon>
        <taxon>Pterygota</taxon>
        <taxon>Neoptera</taxon>
        <taxon>Endopterygota</taxon>
        <taxon>Lepidoptera</taxon>
        <taxon>Glossata</taxon>
        <taxon>Ditrysia</taxon>
        <taxon>Noctuoidea</taxon>
        <taxon>Noctuidae</taxon>
        <taxon>Amphipyrinae</taxon>
        <taxon>Spodoptera</taxon>
    </lineage>
</organism>
<name>A0A2H1VLI0_SPOFR</name>
<gene>
    <name evidence="1" type="ORF">SFRICE_002900</name>
</gene>
<accession>A0A2H1VLI0</accession>
<dbReference type="EMBL" id="ODYU01003222">
    <property type="protein sequence ID" value="SOQ41690.1"/>
    <property type="molecule type" value="Genomic_DNA"/>
</dbReference>
<reference evidence="1" key="1">
    <citation type="submission" date="2016-07" db="EMBL/GenBank/DDBJ databases">
        <authorList>
            <person name="Bretaudeau A."/>
        </authorList>
    </citation>
    <scope>NUCLEOTIDE SEQUENCE</scope>
    <source>
        <strain evidence="1">Rice</strain>
        <tissue evidence="1">Whole body</tissue>
    </source>
</reference>